<feature type="coiled-coil region" evidence="15">
    <location>
        <begin position="550"/>
        <end position="585"/>
    </location>
</feature>
<organism evidence="18 19">
    <name type="scientific">Eiseniibacteriota bacterium</name>
    <dbReference type="NCBI Taxonomy" id="2212470"/>
    <lineage>
        <taxon>Bacteria</taxon>
        <taxon>Candidatus Eiseniibacteriota</taxon>
    </lineage>
</organism>
<proteinExistence type="inferred from homology"/>
<evidence type="ECO:0000256" key="15">
    <source>
        <dbReference type="SAM" id="Coils"/>
    </source>
</evidence>
<keyword evidence="10 12" id="KW-0238">DNA-binding</keyword>
<dbReference type="SUPFAM" id="SSF56731">
    <property type="entry name" value="DNA primase core"/>
    <property type="match status" value="1"/>
</dbReference>
<comment type="similarity">
    <text evidence="12 13">Belongs to the DnaG primase family.</text>
</comment>
<gene>
    <name evidence="12" type="primary">dnaG</name>
    <name evidence="18" type="ORF">E6K77_00230</name>
</gene>
<dbReference type="GO" id="GO:0006269">
    <property type="term" value="P:DNA replication, synthesis of primer"/>
    <property type="evidence" value="ECO:0007669"/>
    <property type="project" value="UniProtKB-UniRule"/>
</dbReference>
<evidence type="ECO:0000256" key="13">
    <source>
        <dbReference type="PIRNR" id="PIRNR002811"/>
    </source>
</evidence>
<dbReference type="AlphaFoldDB" id="A0A538TTT8"/>
<dbReference type="InterPro" id="IPR034151">
    <property type="entry name" value="TOPRIM_DnaG_bac"/>
</dbReference>
<dbReference type="GO" id="GO:0003677">
    <property type="term" value="F:DNA binding"/>
    <property type="evidence" value="ECO:0007669"/>
    <property type="project" value="UniProtKB-KW"/>
</dbReference>
<evidence type="ECO:0000256" key="12">
    <source>
        <dbReference type="HAMAP-Rule" id="MF_00974"/>
    </source>
</evidence>
<dbReference type="Proteomes" id="UP000317366">
    <property type="component" value="Unassembled WGS sequence"/>
</dbReference>
<dbReference type="Gene3D" id="3.90.980.10">
    <property type="entry name" value="DNA primase, catalytic core, N-terminal domain"/>
    <property type="match status" value="1"/>
</dbReference>
<evidence type="ECO:0000256" key="10">
    <source>
        <dbReference type="ARBA" id="ARBA00023125"/>
    </source>
</evidence>
<evidence type="ECO:0000256" key="3">
    <source>
        <dbReference type="ARBA" id="ARBA00022679"/>
    </source>
</evidence>
<evidence type="ECO:0000256" key="2">
    <source>
        <dbReference type="ARBA" id="ARBA00022515"/>
    </source>
</evidence>
<keyword evidence="11 12" id="KW-0804">Transcription</keyword>
<evidence type="ECO:0000313" key="19">
    <source>
        <dbReference type="Proteomes" id="UP000317366"/>
    </source>
</evidence>
<feature type="zinc finger region" description="CHC2-type" evidence="12 14">
    <location>
        <begin position="40"/>
        <end position="64"/>
    </location>
</feature>
<dbReference type="SMART" id="SM00400">
    <property type="entry name" value="ZnF_CHCC"/>
    <property type="match status" value="1"/>
</dbReference>
<dbReference type="Gene3D" id="3.40.1360.10">
    <property type="match status" value="1"/>
</dbReference>
<feature type="domain" description="Toprim" evidence="17">
    <location>
        <begin position="256"/>
        <end position="337"/>
    </location>
</feature>
<dbReference type="PANTHER" id="PTHR30313:SF2">
    <property type="entry name" value="DNA PRIMASE"/>
    <property type="match status" value="1"/>
</dbReference>
<dbReference type="Gene3D" id="3.90.580.10">
    <property type="entry name" value="Zinc finger, CHC2-type domain"/>
    <property type="match status" value="1"/>
</dbReference>
<keyword evidence="2 12" id="KW-0639">Primosome</keyword>
<sequence length="612" mass="66905">MTMRIGEEVRERVRDATDIVQLIGERVELRRAGRSFKGLCPFHTEKTPSFTVTPDRQIWHCFGCSRGGDAFAFVMETEKVTFPEALRMLADRAGIEMPKQERVPGEEMFDRLHQANALARDFFQASLHGEGAAAARAYLAGRGFEEPWLTRFEIGWAPERWDGLLTALSKLLPAAVMEQAGLILRRGDGSGHYDRFRNRILFPVATGAGKIAGFGARAIAESDTPKYLNSPETPVFRKGRLLYGLPLARQSIREHREAIVSEGYLDVIRLHANGFTNAVSTCGTALTPDQARLLARLQVDVLLLYDGDDAGVRAADRGLDSLLQAGVNTRVLLLPGGEDPDSFLRKEGAGALKERLATALDVPSFLAESKLAGGEGANPSLELRVRRFVGLLERIEDPIRRRLLLRRGAEVFGLEEAVLMEAVQGGSGGRGKKGSKARPVAPPPSPVGASASAGAAPPTEGAISLPADPIEQELAGRVLTEEGAFAEVVDQGGAICFRSEPLRDLLNPWFGEGRAPLQDELRDLLAQSPLTRSLLAELPQEAGRTVETSRKEARDLIQRLEERRLKASIQVLDQAIREAERSRDEGSLGRLIAERRDLASKLHTRSSHSAIH</sequence>
<dbReference type="Pfam" id="PF08275">
    <property type="entry name" value="DNAG_N"/>
    <property type="match status" value="1"/>
</dbReference>
<comment type="catalytic activity">
    <reaction evidence="12">
        <text>ssDNA + n NTP = ssDNA/pppN(pN)n-1 hybrid + (n-1) diphosphate.</text>
        <dbReference type="EC" id="2.7.7.101"/>
    </reaction>
</comment>
<comment type="subunit">
    <text evidence="12">Monomer. Interacts with DnaB.</text>
</comment>
<dbReference type="InterPro" id="IPR050219">
    <property type="entry name" value="DnaG_primase"/>
</dbReference>
<keyword evidence="15" id="KW-0175">Coiled coil</keyword>
<keyword evidence="8 12" id="KW-0862">Zinc</keyword>
<dbReference type="SMART" id="SM00493">
    <property type="entry name" value="TOPRIM"/>
    <property type="match status" value="1"/>
</dbReference>
<keyword evidence="9" id="KW-0460">Magnesium</keyword>
<dbReference type="GO" id="GO:0003899">
    <property type="term" value="F:DNA-directed RNA polymerase activity"/>
    <property type="evidence" value="ECO:0007669"/>
    <property type="project" value="UniProtKB-UniRule"/>
</dbReference>
<evidence type="ECO:0000256" key="11">
    <source>
        <dbReference type="ARBA" id="ARBA00023163"/>
    </source>
</evidence>
<dbReference type="HAMAP" id="MF_00974">
    <property type="entry name" value="DNA_primase_DnaG"/>
    <property type="match status" value="1"/>
</dbReference>
<dbReference type="InterPro" id="IPR006295">
    <property type="entry name" value="DNA_primase_DnaG"/>
</dbReference>
<keyword evidence="4 12" id="KW-0548">Nucleotidyltransferase</keyword>
<keyword evidence="3 12" id="KW-0808">Transferase</keyword>
<dbReference type="NCBIfam" id="TIGR01391">
    <property type="entry name" value="dnaG"/>
    <property type="match status" value="1"/>
</dbReference>
<dbReference type="GO" id="GO:0000428">
    <property type="term" value="C:DNA-directed RNA polymerase complex"/>
    <property type="evidence" value="ECO:0007669"/>
    <property type="project" value="UniProtKB-KW"/>
</dbReference>
<feature type="region of interest" description="Disordered" evidence="16">
    <location>
        <begin position="424"/>
        <end position="464"/>
    </location>
</feature>
<dbReference type="InterPro" id="IPR006171">
    <property type="entry name" value="TOPRIM_dom"/>
</dbReference>
<dbReference type="PIRSF" id="PIRSF002811">
    <property type="entry name" value="DnaG"/>
    <property type="match status" value="1"/>
</dbReference>
<comment type="function">
    <text evidence="12 13">RNA polymerase that catalyzes the synthesis of short RNA molecules used as primers for DNA polymerase during DNA replication.</text>
</comment>
<dbReference type="InterPro" id="IPR030846">
    <property type="entry name" value="DnaG_bac"/>
</dbReference>
<evidence type="ECO:0000256" key="5">
    <source>
        <dbReference type="ARBA" id="ARBA00022705"/>
    </source>
</evidence>
<dbReference type="InterPro" id="IPR013264">
    <property type="entry name" value="DNAG_N"/>
</dbReference>
<evidence type="ECO:0000256" key="6">
    <source>
        <dbReference type="ARBA" id="ARBA00022723"/>
    </source>
</evidence>
<dbReference type="InterPro" id="IPR036977">
    <property type="entry name" value="DNA_primase_Znf_CHC2"/>
</dbReference>
<dbReference type="PROSITE" id="PS50880">
    <property type="entry name" value="TOPRIM"/>
    <property type="match status" value="1"/>
</dbReference>
<evidence type="ECO:0000256" key="1">
    <source>
        <dbReference type="ARBA" id="ARBA00022478"/>
    </source>
</evidence>
<dbReference type="Gene3D" id="1.10.860.10">
    <property type="entry name" value="DNAb Helicase, Chain A"/>
    <property type="match status" value="1"/>
</dbReference>
<protein>
    <recommendedName>
        <fullName evidence="12 13">DNA primase</fullName>
        <ecNumber evidence="12">2.7.7.101</ecNumber>
    </recommendedName>
</protein>
<name>A0A538TTT8_UNCEI</name>
<keyword evidence="5 12" id="KW-0235">DNA replication</keyword>
<keyword evidence="1 12" id="KW-0240">DNA-directed RNA polymerase</keyword>
<evidence type="ECO:0000256" key="7">
    <source>
        <dbReference type="ARBA" id="ARBA00022771"/>
    </source>
</evidence>
<comment type="domain">
    <text evidence="12">Contains an N-terminal zinc-binding domain, a central core domain that contains the primase activity, and a C-terminal DnaB-binding domain.</text>
</comment>
<evidence type="ECO:0000256" key="16">
    <source>
        <dbReference type="SAM" id="MobiDB-lite"/>
    </source>
</evidence>
<keyword evidence="6 12" id="KW-0479">Metal-binding</keyword>
<evidence type="ECO:0000256" key="9">
    <source>
        <dbReference type="ARBA" id="ARBA00022842"/>
    </source>
</evidence>
<dbReference type="FunFam" id="3.90.580.10:FF:000001">
    <property type="entry name" value="DNA primase"/>
    <property type="match status" value="1"/>
</dbReference>
<dbReference type="EC" id="2.7.7.101" evidence="12"/>
<evidence type="ECO:0000256" key="8">
    <source>
        <dbReference type="ARBA" id="ARBA00022833"/>
    </source>
</evidence>
<accession>A0A538TTT8</accession>
<keyword evidence="7 12" id="KW-0863">Zinc-finger</keyword>
<dbReference type="InterPro" id="IPR016136">
    <property type="entry name" value="DNA_helicase_N/primase_C"/>
</dbReference>
<dbReference type="GO" id="GO:0005737">
    <property type="term" value="C:cytoplasm"/>
    <property type="evidence" value="ECO:0007669"/>
    <property type="project" value="TreeGrafter"/>
</dbReference>
<evidence type="ECO:0000313" key="18">
    <source>
        <dbReference type="EMBL" id="TMQ67043.1"/>
    </source>
</evidence>
<dbReference type="Pfam" id="PF13155">
    <property type="entry name" value="Toprim_2"/>
    <property type="match status" value="1"/>
</dbReference>
<dbReference type="InterPro" id="IPR037068">
    <property type="entry name" value="DNA_primase_core_N_sf"/>
</dbReference>
<evidence type="ECO:0000259" key="17">
    <source>
        <dbReference type="PROSITE" id="PS50880"/>
    </source>
</evidence>
<dbReference type="CDD" id="cd03364">
    <property type="entry name" value="TOPRIM_DnaG_primases"/>
    <property type="match status" value="1"/>
</dbReference>
<dbReference type="GO" id="GO:1990077">
    <property type="term" value="C:primosome complex"/>
    <property type="evidence" value="ECO:0007669"/>
    <property type="project" value="UniProtKB-KW"/>
</dbReference>
<reference evidence="18 19" key="1">
    <citation type="journal article" date="2019" name="Nat. Microbiol.">
        <title>Mediterranean grassland soil C-N compound turnover is dependent on rainfall and depth, and is mediated by genomically divergent microorganisms.</title>
        <authorList>
            <person name="Diamond S."/>
            <person name="Andeer P.F."/>
            <person name="Li Z."/>
            <person name="Crits-Christoph A."/>
            <person name="Burstein D."/>
            <person name="Anantharaman K."/>
            <person name="Lane K.R."/>
            <person name="Thomas B.C."/>
            <person name="Pan C."/>
            <person name="Northen T.R."/>
            <person name="Banfield J.F."/>
        </authorList>
    </citation>
    <scope>NUCLEOTIDE SEQUENCE [LARGE SCALE GENOMIC DNA]</scope>
    <source>
        <strain evidence="18">WS_7</strain>
    </source>
</reference>
<dbReference type="Pfam" id="PF01807">
    <property type="entry name" value="Zn_ribbon_DnaG"/>
    <property type="match status" value="1"/>
</dbReference>
<feature type="compositionally biased region" description="Low complexity" evidence="16">
    <location>
        <begin position="447"/>
        <end position="458"/>
    </location>
</feature>
<comment type="caution">
    <text evidence="18">The sequence shown here is derived from an EMBL/GenBank/DDBJ whole genome shotgun (WGS) entry which is preliminary data.</text>
</comment>
<dbReference type="InterPro" id="IPR002694">
    <property type="entry name" value="Znf_CHC2"/>
</dbReference>
<dbReference type="PANTHER" id="PTHR30313">
    <property type="entry name" value="DNA PRIMASE"/>
    <property type="match status" value="1"/>
</dbReference>
<dbReference type="SUPFAM" id="SSF57783">
    <property type="entry name" value="Zinc beta-ribbon"/>
    <property type="match status" value="1"/>
</dbReference>
<evidence type="ECO:0000256" key="4">
    <source>
        <dbReference type="ARBA" id="ARBA00022695"/>
    </source>
</evidence>
<dbReference type="EMBL" id="VBOX01000002">
    <property type="protein sequence ID" value="TMQ67043.1"/>
    <property type="molecule type" value="Genomic_DNA"/>
</dbReference>
<dbReference type="GO" id="GO:0008270">
    <property type="term" value="F:zinc ion binding"/>
    <property type="evidence" value="ECO:0007669"/>
    <property type="project" value="UniProtKB-UniRule"/>
</dbReference>
<evidence type="ECO:0000256" key="14">
    <source>
        <dbReference type="PIRSR" id="PIRSR002811-1"/>
    </source>
</evidence>
<comment type="cofactor">
    <cofactor evidence="12 13 14">
        <name>Zn(2+)</name>
        <dbReference type="ChEBI" id="CHEBI:29105"/>
    </cofactor>
    <text evidence="12 13 14">Binds 1 zinc ion per monomer.</text>
</comment>